<feature type="compositionally biased region" description="Basic and acidic residues" evidence="5">
    <location>
        <begin position="1"/>
        <end position="17"/>
    </location>
</feature>
<accession>A0ABU9BF78</accession>
<dbReference type="PANTHER" id="PTHR30168">
    <property type="entry name" value="PUTATIVE MEMBRANE PROTEIN YPFJ"/>
    <property type="match status" value="1"/>
</dbReference>
<feature type="region of interest" description="Disordered" evidence="5">
    <location>
        <begin position="1"/>
        <end position="26"/>
    </location>
</feature>
<evidence type="ECO:0000256" key="3">
    <source>
        <dbReference type="ARBA" id="ARBA00022989"/>
    </source>
</evidence>
<dbReference type="InterPro" id="IPR007343">
    <property type="entry name" value="Uncharacterised_pept_Zn_put"/>
</dbReference>
<protein>
    <submittedName>
        <fullName evidence="6">Neutral zinc metallopeptidase</fullName>
    </submittedName>
</protein>
<keyword evidence="2" id="KW-0812">Transmembrane</keyword>
<dbReference type="Pfam" id="PF04228">
    <property type="entry name" value="Zn_peptidase"/>
    <property type="match status" value="1"/>
</dbReference>
<comment type="caution">
    <text evidence="6">The sequence shown here is derived from an EMBL/GenBank/DDBJ whole genome shotgun (WGS) entry which is preliminary data.</text>
</comment>
<reference evidence="6 7" key="1">
    <citation type="submission" date="2024-04" db="EMBL/GenBank/DDBJ databases">
        <title>Novel species of the genus Ideonella isolated from streams.</title>
        <authorList>
            <person name="Lu H."/>
        </authorList>
    </citation>
    <scope>NUCLEOTIDE SEQUENCE [LARGE SCALE GENOMIC DNA]</scope>
    <source>
        <strain evidence="6 7">BYS139W</strain>
    </source>
</reference>
<sequence>MKWEGQRQSDQIEDRRGAGGGLGGGGGSGSGVRLGGGRIGLGTVAVALLAGWIFGINPLTVLGVLSGGTDPAAIVQPAERGATRGGVAADSDPRAAFVATVLADTEDVWTAQFKAAGRVYEKPVLVLFRGATQTACGRGEAAAGPFYCPGDRKVYIDLGFFDTLQRQLGAPGDFAQAYVVAHEVAHHVQNLLGITDQVDQQRGRVSEVQMNALSVRVELQADCLAGVWAHHSQQGKGWLEQGDLEEALNAASQIGDDTLQRKGQGTVVPESFTHGSSAQRVSWFRRGHDSGQTSQCNTFAAVRETR</sequence>
<keyword evidence="4" id="KW-0472">Membrane</keyword>
<evidence type="ECO:0000256" key="1">
    <source>
        <dbReference type="ARBA" id="ARBA00004167"/>
    </source>
</evidence>
<dbReference type="RefSeq" id="WP_341375530.1">
    <property type="nucleotide sequence ID" value="NZ_JBBUTF010000016.1"/>
</dbReference>
<name>A0ABU9BF78_9BURK</name>
<dbReference type="Proteomes" id="UP001368500">
    <property type="component" value="Unassembled WGS sequence"/>
</dbReference>
<proteinExistence type="predicted"/>
<dbReference type="EMBL" id="JBBUTF010000016">
    <property type="protein sequence ID" value="MEK8027749.1"/>
    <property type="molecule type" value="Genomic_DNA"/>
</dbReference>
<evidence type="ECO:0000256" key="4">
    <source>
        <dbReference type="ARBA" id="ARBA00023136"/>
    </source>
</evidence>
<evidence type="ECO:0000313" key="7">
    <source>
        <dbReference type="Proteomes" id="UP001368500"/>
    </source>
</evidence>
<keyword evidence="7" id="KW-1185">Reference proteome</keyword>
<evidence type="ECO:0000256" key="5">
    <source>
        <dbReference type="SAM" id="MobiDB-lite"/>
    </source>
</evidence>
<keyword evidence="3" id="KW-1133">Transmembrane helix</keyword>
<dbReference type="PANTHER" id="PTHR30168:SF0">
    <property type="entry name" value="INNER MEMBRANE PROTEIN"/>
    <property type="match status" value="1"/>
</dbReference>
<evidence type="ECO:0000313" key="6">
    <source>
        <dbReference type="EMBL" id="MEK8027749.1"/>
    </source>
</evidence>
<evidence type="ECO:0000256" key="2">
    <source>
        <dbReference type="ARBA" id="ARBA00022692"/>
    </source>
</evidence>
<organism evidence="6 7">
    <name type="scientific">Pseudaquabacterium rugosum</name>
    <dbReference type="NCBI Taxonomy" id="2984194"/>
    <lineage>
        <taxon>Bacteria</taxon>
        <taxon>Pseudomonadati</taxon>
        <taxon>Pseudomonadota</taxon>
        <taxon>Betaproteobacteria</taxon>
        <taxon>Burkholderiales</taxon>
        <taxon>Sphaerotilaceae</taxon>
        <taxon>Pseudaquabacterium</taxon>
    </lineage>
</organism>
<comment type="subcellular location">
    <subcellularLocation>
        <location evidence="1">Membrane</location>
        <topology evidence="1">Single-pass membrane protein</topology>
    </subcellularLocation>
</comment>
<gene>
    <name evidence="6" type="ORF">AACH11_17425</name>
</gene>